<dbReference type="InterPro" id="IPR031318">
    <property type="entry name" value="OPI10"/>
</dbReference>
<dbReference type="InterPro" id="IPR048364">
    <property type="entry name" value="Hikeshi-like_C"/>
</dbReference>
<dbReference type="PANTHER" id="PTHR12925:SF0">
    <property type="entry name" value="PROTEIN HIKESHI"/>
    <property type="match status" value="1"/>
</dbReference>
<evidence type="ECO:0000256" key="1">
    <source>
        <dbReference type="ARBA" id="ARBA00006623"/>
    </source>
</evidence>
<evidence type="ECO:0008006" key="6">
    <source>
        <dbReference type="Google" id="ProtNLM"/>
    </source>
</evidence>
<dbReference type="InterPro" id="IPR008493">
    <property type="entry name" value="Hikeshi-like_N"/>
</dbReference>
<protein>
    <recommendedName>
        <fullName evidence="6">Hikeshi-like domain-containing protein</fullName>
    </recommendedName>
</protein>
<evidence type="ECO:0000259" key="2">
    <source>
        <dbReference type="Pfam" id="PF05603"/>
    </source>
</evidence>
<evidence type="ECO:0000313" key="5">
    <source>
        <dbReference type="Proteomes" id="UP001497453"/>
    </source>
</evidence>
<evidence type="ECO:0000259" key="3">
    <source>
        <dbReference type="Pfam" id="PF21057"/>
    </source>
</evidence>
<reference evidence="5" key="1">
    <citation type="submission" date="2024-04" db="EMBL/GenBank/DDBJ databases">
        <authorList>
            <person name="Shaw F."/>
            <person name="Minotto A."/>
        </authorList>
    </citation>
    <scope>NUCLEOTIDE SEQUENCE [LARGE SCALE GENOMIC DNA]</scope>
</reference>
<feature type="domain" description="Hikeshi-like N-terminal" evidence="2">
    <location>
        <begin position="5"/>
        <end position="138"/>
    </location>
</feature>
<dbReference type="Pfam" id="PF05603">
    <property type="entry name" value="Hikeshi-like_N"/>
    <property type="match status" value="1"/>
</dbReference>
<evidence type="ECO:0000313" key="4">
    <source>
        <dbReference type="EMBL" id="CAL1709498.1"/>
    </source>
</evidence>
<proteinExistence type="inferred from homology"/>
<dbReference type="Proteomes" id="UP001497453">
    <property type="component" value="Chromosome 5"/>
</dbReference>
<accession>A0ABP1DR41</accession>
<dbReference type="PANTHER" id="PTHR12925">
    <property type="entry name" value="HIKESHI FAMILY MEMBER"/>
    <property type="match status" value="1"/>
</dbReference>
<comment type="similarity">
    <text evidence="1">Belongs to the OPI10 family.</text>
</comment>
<sequence length="212" mass="22550">MFGCIVAGRSLQTELNQIDETHAAFELPAAEQINHICVFLLGTVPFPDGYGASVHFFWPGKGFQLLGMLSNEKPSAIFRLRGTFTGQITDAHAVFSGASTPMATDGTPMTDGLPSVTAILGLAIEPLPAILDQMSSLPTAAIVARSCTPALPDATILAENIVKHLFNYISSFVSGTAVTPETPVPLAIIARWYESFIGKVRNVGIGFLDTLE</sequence>
<feature type="domain" description="Hikeshi-like C-terminal" evidence="3">
    <location>
        <begin position="154"/>
        <end position="209"/>
    </location>
</feature>
<organism evidence="4 5">
    <name type="scientific">Somion occarium</name>
    <dbReference type="NCBI Taxonomy" id="3059160"/>
    <lineage>
        <taxon>Eukaryota</taxon>
        <taxon>Fungi</taxon>
        <taxon>Dikarya</taxon>
        <taxon>Basidiomycota</taxon>
        <taxon>Agaricomycotina</taxon>
        <taxon>Agaricomycetes</taxon>
        <taxon>Polyporales</taxon>
        <taxon>Cerrenaceae</taxon>
        <taxon>Somion</taxon>
    </lineage>
</organism>
<dbReference type="Pfam" id="PF21057">
    <property type="entry name" value="Hikeshi-like_C"/>
    <property type="match status" value="1"/>
</dbReference>
<name>A0ABP1DR41_9APHY</name>
<gene>
    <name evidence="4" type="ORF">GFSPODELE1_LOCUS7380</name>
</gene>
<keyword evidence="5" id="KW-1185">Reference proteome</keyword>
<dbReference type="EMBL" id="OZ037948">
    <property type="protein sequence ID" value="CAL1709498.1"/>
    <property type="molecule type" value="Genomic_DNA"/>
</dbReference>